<dbReference type="SUPFAM" id="SSF110857">
    <property type="entry name" value="Gamma-glutamyl cyclotransferase-like"/>
    <property type="match status" value="1"/>
</dbReference>
<organism evidence="2 3">
    <name type="scientific">Amycolatopsis albispora</name>
    <dbReference type="NCBI Taxonomy" id="1804986"/>
    <lineage>
        <taxon>Bacteria</taxon>
        <taxon>Bacillati</taxon>
        <taxon>Actinomycetota</taxon>
        <taxon>Actinomycetes</taxon>
        <taxon>Pseudonocardiales</taxon>
        <taxon>Pseudonocardiaceae</taxon>
        <taxon>Amycolatopsis</taxon>
    </lineage>
</organism>
<evidence type="ECO:0000313" key="3">
    <source>
        <dbReference type="Proteomes" id="UP000250434"/>
    </source>
</evidence>
<dbReference type="Proteomes" id="UP000250434">
    <property type="component" value="Chromosome"/>
</dbReference>
<evidence type="ECO:0000313" key="2">
    <source>
        <dbReference type="EMBL" id="AXB42138.1"/>
    </source>
</evidence>
<dbReference type="InterPro" id="IPR053844">
    <property type="entry name" value="AH_C"/>
</dbReference>
<dbReference type="RefSeq" id="WP_113691411.1">
    <property type="nucleotide sequence ID" value="NZ_CP015163.1"/>
</dbReference>
<evidence type="ECO:0000259" key="1">
    <source>
        <dbReference type="Pfam" id="PF21986"/>
    </source>
</evidence>
<keyword evidence="3" id="KW-1185">Reference proteome</keyword>
<dbReference type="OrthoDB" id="424376at2"/>
<dbReference type="AlphaFoldDB" id="A0A344L264"/>
<dbReference type="KEGG" id="aab:A4R43_06005"/>
<dbReference type="Pfam" id="PF21986">
    <property type="entry name" value="AH_C"/>
    <property type="match status" value="1"/>
</dbReference>
<sequence length="129" mass="14041">MALMFLNGGAMRGEPLHHLLGGAPLVAATTTAPKYRFYSVGDQCPALFPVSHGGAAIAGELYDIGLDALRDHVLPSEPHELELGVIELADGSSAFAMLLRRPYTSHVQLRDITEIGDWRAYRRSRERAA</sequence>
<protein>
    <recommendedName>
        <fullName evidence="1">Allophanate hydrolase C-terminal domain-containing protein</fullName>
    </recommendedName>
</protein>
<accession>A0A344L264</accession>
<dbReference type="Gene3D" id="3.10.490.10">
    <property type="entry name" value="Gamma-glutamyl cyclotransferase-like"/>
    <property type="match status" value="1"/>
</dbReference>
<dbReference type="InterPro" id="IPR036568">
    <property type="entry name" value="GGCT-like_sf"/>
</dbReference>
<gene>
    <name evidence="2" type="ORF">A4R43_06005</name>
</gene>
<feature type="domain" description="Allophanate hydrolase C-terminal" evidence="1">
    <location>
        <begin position="4"/>
        <end position="122"/>
    </location>
</feature>
<dbReference type="EMBL" id="CP015163">
    <property type="protein sequence ID" value="AXB42138.1"/>
    <property type="molecule type" value="Genomic_DNA"/>
</dbReference>
<proteinExistence type="predicted"/>
<reference evidence="2 3" key="1">
    <citation type="submission" date="2016-04" db="EMBL/GenBank/DDBJ databases">
        <title>Complete genome sequence and analysis of deep-sea sediment isolate, Amycolatopsis sp. WP1.</title>
        <authorList>
            <person name="Wang H."/>
            <person name="Chen S."/>
            <person name="Wu Q."/>
        </authorList>
    </citation>
    <scope>NUCLEOTIDE SEQUENCE [LARGE SCALE GENOMIC DNA]</scope>
    <source>
        <strain evidence="2 3">WP1</strain>
    </source>
</reference>
<name>A0A344L264_9PSEU</name>